<evidence type="ECO:0000256" key="1">
    <source>
        <dbReference type="SAM" id="SignalP"/>
    </source>
</evidence>
<name>A0ABQ2HR22_9PSEU</name>
<dbReference type="Pfam" id="PF20148">
    <property type="entry name" value="DUF6531"/>
    <property type="match status" value="1"/>
</dbReference>
<dbReference type="InterPro" id="IPR045351">
    <property type="entry name" value="DUF6531"/>
</dbReference>
<proteinExistence type="predicted"/>
<dbReference type="Pfam" id="PF05593">
    <property type="entry name" value="RHS_repeat"/>
    <property type="match status" value="1"/>
</dbReference>
<dbReference type="Gene3D" id="2.180.10.10">
    <property type="entry name" value="RHS repeat-associated core"/>
    <property type="match status" value="1"/>
</dbReference>
<organism evidence="3 4">
    <name type="scientific">Lentzea pudingi</name>
    <dbReference type="NCBI Taxonomy" id="1789439"/>
    <lineage>
        <taxon>Bacteria</taxon>
        <taxon>Bacillati</taxon>
        <taxon>Actinomycetota</taxon>
        <taxon>Actinomycetes</taxon>
        <taxon>Pseudonocardiales</taxon>
        <taxon>Pseudonocardiaceae</taxon>
        <taxon>Lentzea</taxon>
    </lineage>
</organism>
<feature type="chain" id="PRO_5045045432" description="DUF6531 domain-containing protein" evidence="1">
    <location>
        <begin position="27"/>
        <end position="992"/>
    </location>
</feature>
<evidence type="ECO:0000313" key="3">
    <source>
        <dbReference type="EMBL" id="GGM88344.1"/>
    </source>
</evidence>
<feature type="signal peptide" evidence="1">
    <location>
        <begin position="1"/>
        <end position="26"/>
    </location>
</feature>
<gene>
    <name evidence="3" type="ORF">GCM10011609_26380</name>
</gene>
<dbReference type="Proteomes" id="UP000597656">
    <property type="component" value="Unassembled WGS sequence"/>
</dbReference>
<dbReference type="EMBL" id="BMNC01000003">
    <property type="protein sequence ID" value="GGM88344.1"/>
    <property type="molecule type" value="Genomic_DNA"/>
</dbReference>
<comment type="caution">
    <text evidence="3">The sequence shown here is derived from an EMBL/GenBank/DDBJ whole genome shotgun (WGS) entry which is preliminary data.</text>
</comment>
<feature type="domain" description="DUF6531" evidence="2">
    <location>
        <begin position="428"/>
        <end position="481"/>
    </location>
</feature>
<sequence length="992" mass="101099">MTARPSALRKGIVLAALLALSTTSVEVVFPRPAPAAPQDLRADTRPGVLSAPTIVDAAAYAAPGGSTHLHTANRRNRVSAKGTGSGGGTVRHHFEFHTSTAGTAATLKATCTSAASAPGTQAGCRPTADLPDDTAIVVRARTSDGVLHSAWSAWSLFRVGAATPAAPTITCPYANGSWHDTPPSENVTCTITAPGNGFSAPGYVRVTVDGRPQATNFTGGAPGQLKIVPSADPNVAKATITVPNSQGLHTIRAQAETPAGTLSAAADHGFGYGGSTLTSPAASPHTTTTGAVRISASGPPHGGSAPPTATVRWRLAGYGGTSETTGWNTAASAPLTVTDNGAAGVTVSGTWDAAAETRDGLLDADPNTAGIQATPLDARVPALMDVQVCLTYSASTRCTWSQSRTTVLRVPHAFGDGFPTAEAGPGQVALWTGEFHTEATDISAPGYAGDLTVSRSHSTFAGATDAVNGVFGPGWTARFDGAEAGVAGMRVVDNTRLDGTIALIDGEGSALVYSSPTGIRRTGANLGAGTWVAADEETSLDAGKLTVAGTGAATTIAHTDDEGTITTFTTSSAPTFATAGKFRPGSISEAGSASRTTYSYDPANGRVTRIVAPSAPGVTCVDGQGRYTNAVGCRSVRFDYGTTGSATGRLVAAWLDIYRPDKPGGAGMDSIKVMAYTYDSAGRLATATDQRNNLGTTYGYDSANRLTSVKPAGKAPFQFGYVTAPQVKLASVRRDRPEGGTATLASFVYDVPVTGPGLPDPSGGSVARWNQVSAPQKGFAVFGPDHPVTATTPSGIAAGDWEHAALPYTDDRGHTVNTRTVKSYAPVVAGDGDGWALGTPVSVSTGVDLNGAPSPGDVVAGTKRTVRYTVAASAAHPECGAKPQWAGLVCKTYPAVGPALPTTTTTAYDYRLEPTTVVETSGSVTRAETTIRLPDGRVAWTETAVAGSAVSTKEYEYDANTGELTKVTARGPDGSVVGTVTASYDSWGRRTS</sequence>
<accession>A0ABQ2HR22</accession>
<reference evidence="4" key="1">
    <citation type="journal article" date="2019" name="Int. J. Syst. Evol. Microbiol.">
        <title>The Global Catalogue of Microorganisms (GCM) 10K type strain sequencing project: providing services to taxonomists for standard genome sequencing and annotation.</title>
        <authorList>
            <consortium name="The Broad Institute Genomics Platform"/>
            <consortium name="The Broad Institute Genome Sequencing Center for Infectious Disease"/>
            <person name="Wu L."/>
            <person name="Ma J."/>
        </authorList>
    </citation>
    <scope>NUCLEOTIDE SEQUENCE [LARGE SCALE GENOMIC DNA]</scope>
    <source>
        <strain evidence="4">CGMCC 4.7319</strain>
    </source>
</reference>
<dbReference type="RefSeq" id="WP_189154960.1">
    <property type="nucleotide sequence ID" value="NZ_BMNC01000003.1"/>
</dbReference>
<protein>
    <recommendedName>
        <fullName evidence="2">DUF6531 domain-containing protein</fullName>
    </recommendedName>
</protein>
<dbReference type="InterPro" id="IPR031325">
    <property type="entry name" value="RHS_repeat"/>
</dbReference>
<evidence type="ECO:0000259" key="2">
    <source>
        <dbReference type="Pfam" id="PF20148"/>
    </source>
</evidence>
<keyword evidence="4" id="KW-1185">Reference proteome</keyword>
<keyword evidence="1" id="KW-0732">Signal</keyword>
<evidence type="ECO:0000313" key="4">
    <source>
        <dbReference type="Proteomes" id="UP000597656"/>
    </source>
</evidence>